<name>A0A5J5F201_9PEZI</name>
<dbReference type="EMBL" id="VXIS01000053">
    <property type="protein sequence ID" value="KAA8909849.1"/>
    <property type="molecule type" value="Genomic_DNA"/>
</dbReference>
<protein>
    <recommendedName>
        <fullName evidence="1">F-box domain-containing protein</fullName>
    </recommendedName>
</protein>
<sequence>MSLLSLPASVLQQVLPHLETLKDLDSLSRAHSRIRTLCSDAPAETLIKLGIGTLRHDRAGYPCGLTDEKTMLLLLKIRYHDEIEKWTQKEPENLIDYYEICRQGTAATLGFLARMFARNIRLGDLEEMLSGVVELKPFVINTAGKKSFKVKEAEAAGRGHRKS</sequence>
<dbReference type="PROSITE" id="PS50181">
    <property type="entry name" value="FBOX"/>
    <property type="match status" value="1"/>
</dbReference>
<keyword evidence="3" id="KW-1185">Reference proteome</keyword>
<organism evidence="2 3">
    <name type="scientific">Sphaerosporella brunnea</name>
    <dbReference type="NCBI Taxonomy" id="1250544"/>
    <lineage>
        <taxon>Eukaryota</taxon>
        <taxon>Fungi</taxon>
        <taxon>Dikarya</taxon>
        <taxon>Ascomycota</taxon>
        <taxon>Pezizomycotina</taxon>
        <taxon>Pezizomycetes</taxon>
        <taxon>Pezizales</taxon>
        <taxon>Pyronemataceae</taxon>
        <taxon>Sphaerosporella</taxon>
    </lineage>
</organism>
<evidence type="ECO:0000259" key="1">
    <source>
        <dbReference type="PROSITE" id="PS50181"/>
    </source>
</evidence>
<evidence type="ECO:0000313" key="3">
    <source>
        <dbReference type="Proteomes" id="UP000326924"/>
    </source>
</evidence>
<dbReference type="InParanoid" id="A0A5J5F201"/>
<dbReference type="Proteomes" id="UP000326924">
    <property type="component" value="Unassembled WGS sequence"/>
</dbReference>
<evidence type="ECO:0000313" key="2">
    <source>
        <dbReference type="EMBL" id="KAA8909849.1"/>
    </source>
</evidence>
<feature type="domain" description="F-box" evidence="1">
    <location>
        <begin position="1"/>
        <end position="49"/>
    </location>
</feature>
<dbReference type="InterPro" id="IPR001810">
    <property type="entry name" value="F-box_dom"/>
</dbReference>
<dbReference type="AlphaFoldDB" id="A0A5J5F201"/>
<gene>
    <name evidence="2" type="ORF">FN846DRAFT_905373</name>
</gene>
<reference evidence="2 3" key="1">
    <citation type="submission" date="2019-09" db="EMBL/GenBank/DDBJ databases">
        <title>Draft genome of the ectomycorrhizal ascomycete Sphaerosporella brunnea.</title>
        <authorList>
            <consortium name="DOE Joint Genome Institute"/>
            <person name="Benucci G.M."/>
            <person name="Marozzi G."/>
            <person name="Antonielli L."/>
            <person name="Sanchez S."/>
            <person name="Marco P."/>
            <person name="Wang X."/>
            <person name="Falini L.B."/>
            <person name="Barry K."/>
            <person name="Haridas S."/>
            <person name="Lipzen A."/>
            <person name="Labutti K."/>
            <person name="Grigoriev I.V."/>
            <person name="Murat C."/>
            <person name="Martin F."/>
            <person name="Albertini E."/>
            <person name="Donnini D."/>
            <person name="Bonito G."/>
        </authorList>
    </citation>
    <scope>NUCLEOTIDE SEQUENCE [LARGE SCALE GENOMIC DNA]</scope>
    <source>
        <strain evidence="2 3">Sb_GMNB300</strain>
    </source>
</reference>
<accession>A0A5J5F201</accession>
<comment type="caution">
    <text evidence="2">The sequence shown here is derived from an EMBL/GenBank/DDBJ whole genome shotgun (WGS) entry which is preliminary data.</text>
</comment>
<proteinExistence type="predicted"/>